<accession>A0A5B8VTB0</accession>
<dbReference type="KEGG" id="agi:FSB73_18700"/>
<proteinExistence type="predicted"/>
<name>A0A5B8VTB0_9BACT</name>
<reference evidence="3 4" key="1">
    <citation type="journal article" date="2017" name="Int. J. Syst. Evol. Microbiol.">
        <title>Arachidicoccus ginsenosidivorans sp. nov., with ginsenoside-converting activity isolated from ginseng cultivating soil.</title>
        <authorList>
            <person name="Siddiqi M.Z."/>
            <person name="Aslam Z."/>
            <person name="Im W.T."/>
        </authorList>
    </citation>
    <scope>NUCLEOTIDE SEQUENCE [LARGE SCALE GENOMIC DNA]</scope>
    <source>
        <strain evidence="3 4">Gsoil 809</strain>
    </source>
</reference>
<keyword evidence="2" id="KW-1133">Transmembrane helix</keyword>
<keyword evidence="4" id="KW-1185">Reference proteome</keyword>
<feature type="compositionally biased region" description="Basic and acidic residues" evidence="1">
    <location>
        <begin position="99"/>
        <end position="109"/>
    </location>
</feature>
<dbReference type="RefSeq" id="WP_146785672.1">
    <property type="nucleotide sequence ID" value="NZ_CP042434.1"/>
</dbReference>
<dbReference type="OrthoDB" id="1419682at2"/>
<dbReference type="EMBL" id="CP042434">
    <property type="protein sequence ID" value="QEC73388.1"/>
    <property type="molecule type" value="Genomic_DNA"/>
</dbReference>
<keyword evidence="2" id="KW-0472">Membrane</keyword>
<dbReference type="AlphaFoldDB" id="A0A5B8VTB0"/>
<evidence type="ECO:0000313" key="4">
    <source>
        <dbReference type="Proteomes" id="UP000321291"/>
    </source>
</evidence>
<gene>
    <name evidence="3" type="ORF">FSB73_18700</name>
</gene>
<organism evidence="3 4">
    <name type="scientific">Arachidicoccus ginsenosidivorans</name>
    <dbReference type="NCBI Taxonomy" id="496057"/>
    <lineage>
        <taxon>Bacteria</taxon>
        <taxon>Pseudomonadati</taxon>
        <taxon>Bacteroidota</taxon>
        <taxon>Chitinophagia</taxon>
        <taxon>Chitinophagales</taxon>
        <taxon>Chitinophagaceae</taxon>
        <taxon>Arachidicoccus</taxon>
    </lineage>
</organism>
<keyword evidence="2" id="KW-0812">Transmembrane</keyword>
<sequence>MENEENDIIRQLAEKLRAHQEPYKEGAWEQFVRHEAAASAAQSAEPAARIEKTGTKQRTLLRPWMAVAAALLLAVGAGWLYMSLNQTTHLNGVASSTKQGHEVAKDSKGSKGIPSASTPTPIMPQKAAQAAISGQTNMDAQGDRSVPAGSLAISSFNNDLKEDAKSEGKLLQNHPYHIGQRGVIILNNHFATTDQAAARQIAENALASINQPRQLLVPGLQISPVGPVFTVTAPKAASTAQRPYNAPSNQNSNNRVLQNNTALSATNQRIKPSAQPLADNAKVAGAGNQSNNRQAFDHFDDKGYFDVADNNGSSRKWHMGVMVVPAVSNSAKLNMGYGLSVGYKLSNRLSLASGLSYAELTGSKDAGTGQGQSLASIASSGRTLTALDASLTGLNVPLEIRYQVSSKIYVGTGVSAMAVLSDKVERRYAIAQMQSSALEANTGYALKPDAMQSIASNLNKREVIPDQEVGAKDFAGFINFSLGFKQPLNKSKSLSIEPFVSVPMSNNLFNQNIKMTNGGLRIKLGL</sequence>
<evidence type="ECO:0000256" key="2">
    <source>
        <dbReference type="SAM" id="Phobius"/>
    </source>
</evidence>
<evidence type="ECO:0000256" key="1">
    <source>
        <dbReference type="SAM" id="MobiDB-lite"/>
    </source>
</evidence>
<evidence type="ECO:0000313" key="3">
    <source>
        <dbReference type="EMBL" id="QEC73388.1"/>
    </source>
</evidence>
<protein>
    <submittedName>
        <fullName evidence="3">Uncharacterized protein</fullName>
    </submittedName>
</protein>
<dbReference type="Proteomes" id="UP000321291">
    <property type="component" value="Chromosome"/>
</dbReference>
<feature type="transmembrane region" description="Helical" evidence="2">
    <location>
        <begin position="64"/>
        <end position="82"/>
    </location>
</feature>
<feature type="region of interest" description="Disordered" evidence="1">
    <location>
        <begin position="98"/>
        <end position="121"/>
    </location>
</feature>